<reference evidence="2 3" key="2">
    <citation type="journal article" date="2012" name="J. Bacteriol.">
        <title>Complete Genome Sequence of Rahnella sp. Strain Y9602, a Gammaproteobacterium Isolate from Metal- and Radionuclide-Contaminated Soil.</title>
        <authorList>
            <person name="Martinez R.J."/>
            <person name="Bruce D."/>
            <person name="Detter C."/>
            <person name="Goodwin L.A."/>
            <person name="Han J."/>
            <person name="Han C.S."/>
            <person name="Held B."/>
            <person name="Land M.L."/>
            <person name="Mikhailova N."/>
            <person name="Nolan M."/>
            <person name="Pennacchio L."/>
            <person name="Pitluck S."/>
            <person name="Tapia R."/>
            <person name="Woyke T."/>
            <person name="Sobecky P.A."/>
        </authorList>
    </citation>
    <scope>NUCLEOTIDE SEQUENCE [LARGE SCALE GENOMIC DNA]</scope>
    <source>
        <strain evidence="2 3">Y9602</strain>
    </source>
</reference>
<dbReference type="HOGENOM" id="CLU_138531_0_1_6"/>
<dbReference type="RefSeq" id="WP_013575099.1">
    <property type="nucleotide sequence ID" value="NC_015061.1"/>
</dbReference>
<organism evidence="2 3">
    <name type="scientific">Rahnella sp. (strain Y9602)</name>
    <dbReference type="NCBI Taxonomy" id="2703885"/>
    <lineage>
        <taxon>Bacteria</taxon>
        <taxon>Pseudomonadati</taxon>
        <taxon>Pseudomonadota</taxon>
        <taxon>Gammaproteobacteria</taxon>
        <taxon>Enterobacterales</taxon>
        <taxon>Yersiniaceae</taxon>
        <taxon>Rahnella</taxon>
    </lineage>
</organism>
<evidence type="ECO:0000256" key="1">
    <source>
        <dbReference type="SAM" id="MobiDB-lite"/>
    </source>
</evidence>
<sequence length="123" mass="13356">MAESRMTNVPEFLSELDAGIFENKIAAALNTAALGVLNNGGKGKVTIEIDVSRISNSMEEKRVMLAHKLKFTAPTPRGKSSEEDTTETPMYVGKGGKLTIMQEDQGQLFTIKGDPDGKLRDAR</sequence>
<dbReference type="eggNOG" id="ENOG5030WBS">
    <property type="taxonomic scope" value="Bacteria"/>
</dbReference>
<evidence type="ECO:0000313" key="2">
    <source>
        <dbReference type="EMBL" id="ADW73397.1"/>
    </source>
</evidence>
<dbReference type="AlphaFoldDB" id="A0A0H3FEH0"/>
<reference evidence="3" key="1">
    <citation type="submission" date="2011-01" db="EMBL/GenBank/DDBJ databases">
        <title>Complete sequence of chromosome of Rahnella sp. Y9602.</title>
        <authorList>
            <consortium name="US DOE Joint Genome Institute"/>
            <person name="Lucas S."/>
            <person name="Copeland A."/>
            <person name="Lapidus A."/>
            <person name="Cheng J.-F."/>
            <person name="Goodwin L."/>
            <person name="Pitluck S."/>
            <person name="Lu M."/>
            <person name="Detter J.C."/>
            <person name="Han C."/>
            <person name="Tapia R."/>
            <person name="Land M."/>
            <person name="Hauser L."/>
            <person name="Kyrpides N."/>
            <person name="Ivanova N."/>
            <person name="Ovchinnikova G."/>
            <person name="Pagani I."/>
            <person name="Sobecky P.A."/>
            <person name="Martinez R.J."/>
            <person name="Woyke T."/>
        </authorList>
    </citation>
    <scope>NUCLEOTIDE SEQUENCE [LARGE SCALE GENOMIC DNA]</scope>
    <source>
        <strain evidence="3">Y9602</strain>
    </source>
</reference>
<feature type="region of interest" description="Disordered" evidence="1">
    <location>
        <begin position="72"/>
        <end position="99"/>
    </location>
</feature>
<dbReference type="KEGG" id="rah:Rahaq_1779"/>
<dbReference type="EMBL" id="CP002505">
    <property type="protein sequence ID" value="ADW73397.1"/>
    <property type="molecule type" value="Genomic_DNA"/>
</dbReference>
<dbReference type="Proteomes" id="UP000007257">
    <property type="component" value="Chromosome"/>
</dbReference>
<gene>
    <name evidence="2" type="ordered locus">Rahaq_1779</name>
</gene>
<dbReference type="OrthoDB" id="9156612at2"/>
<evidence type="ECO:0000313" key="3">
    <source>
        <dbReference type="Proteomes" id="UP000007257"/>
    </source>
</evidence>
<name>A0A0H3FEH0_RAHSY</name>
<accession>A0A0H3FEH0</accession>
<proteinExistence type="predicted"/>
<protein>
    <submittedName>
        <fullName evidence="2">Prophage protein</fullName>
    </submittedName>
</protein>